<feature type="transmembrane region" description="Helical" evidence="8">
    <location>
        <begin position="151"/>
        <end position="172"/>
    </location>
</feature>
<evidence type="ECO:0000256" key="4">
    <source>
        <dbReference type="ARBA" id="ARBA00022692"/>
    </source>
</evidence>
<evidence type="ECO:0000256" key="1">
    <source>
        <dbReference type="ARBA" id="ARBA00004141"/>
    </source>
</evidence>
<evidence type="ECO:0000256" key="3">
    <source>
        <dbReference type="ARBA" id="ARBA00022448"/>
    </source>
</evidence>
<organism evidence="9 10">
    <name type="scientific">Stephania cephalantha</name>
    <dbReference type="NCBI Taxonomy" id="152367"/>
    <lineage>
        <taxon>Eukaryota</taxon>
        <taxon>Viridiplantae</taxon>
        <taxon>Streptophyta</taxon>
        <taxon>Embryophyta</taxon>
        <taxon>Tracheophyta</taxon>
        <taxon>Spermatophyta</taxon>
        <taxon>Magnoliopsida</taxon>
        <taxon>Ranunculales</taxon>
        <taxon>Menispermaceae</taxon>
        <taxon>Menispermoideae</taxon>
        <taxon>Cissampelideae</taxon>
        <taxon>Stephania</taxon>
    </lineage>
</organism>
<feature type="transmembrane region" description="Helical" evidence="8">
    <location>
        <begin position="599"/>
        <end position="619"/>
    </location>
</feature>
<dbReference type="AlphaFoldDB" id="A0AAP0NTS7"/>
<gene>
    <name evidence="9" type="ORF">Scep_015972</name>
</gene>
<dbReference type="Pfam" id="PF03169">
    <property type="entry name" value="OPT"/>
    <property type="match status" value="1"/>
</dbReference>
<feature type="transmembrane region" description="Helical" evidence="8">
    <location>
        <begin position="495"/>
        <end position="517"/>
    </location>
</feature>
<keyword evidence="10" id="KW-1185">Reference proteome</keyword>
<dbReference type="Proteomes" id="UP001419268">
    <property type="component" value="Unassembled WGS sequence"/>
</dbReference>
<dbReference type="PANTHER" id="PTHR31645:SF20">
    <property type="entry name" value="METAL-NICOTIANAMINE TRANSPORTER YSL7"/>
    <property type="match status" value="1"/>
</dbReference>
<comment type="caution">
    <text evidence="9">The sequence shown here is derived from an EMBL/GenBank/DDBJ whole genome shotgun (WGS) entry which is preliminary data.</text>
</comment>
<dbReference type="NCBIfam" id="TIGR00728">
    <property type="entry name" value="OPT_sfam"/>
    <property type="match status" value="1"/>
</dbReference>
<feature type="transmembrane region" description="Helical" evidence="8">
    <location>
        <begin position="560"/>
        <end position="578"/>
    </location>
</feature>
<feature type="transmembrane region" description="Helical" evidence="8">
    <location>
        <begin position="456"/>
        <end position="474"/>
    </location>
</feature>
<feature type="transmembrane region" description="Helical" evidence="8">
    <location>
        <begin position="37"/>
        <end position="59"/>
    </location>
</feature>
<evidence type="ECO:0000256" key="5">
    <source>
        <dbReference type="ARBA" id="ARBA00022989"/>
    </source>
</evidence>
<feature type="transmembrane region" description="Helical" evidence="8">
    <location>
        <begin position="310"/>
        <end position="332"/>
    </location>
</feature>
<accession>A0AAP0NTS7</accession>
<keyword evidence="3" id="KW-0813">Transport</keyword>
<feature type="transmembrane region" description="Helical" evidence="8">
    <location>
        <begin position="631"/>
        <end position="655"/>
    </location>
</feature>
<keyword evidence="4 8" id="KW-0812">Transmembrane</keyword>
<name>A0AAP0NTS7_9MAGN</name>
<feature type="transmembrane region" description="Helical" evidence="8">
    <location>
        <begin position="267"/>
        <end position="290"/>
    </location>
</feature>
<comment type="subcellular location">
    <subcellularLocation>
        <location evidence="1">Membrane</location>
        <topology evidence="1">Multi-pass membrane protein</topology>
    </subcellularLocation>
</comment>
<evidence type="ECO:0008006" key="11">
    <source>
        <dbReference type="Google" id="ProtNLM"/>
    </source>
</evidence>
<dbReference type="GO" id="GO:0016020">
    <property type="term" value="C:membrane"/>
    <property type="evidence" value="ECO:0007669"/>
    <property type="project" value="UniProtKB-SubCell"/>
</dbReference>
<evidence type="ECO:0000313" key="10">
    <source>
        <dbReference type="Proteomes" id="UP001419268"/>
    </source>
</evidence>
<dbReference type="InterPro" id="IPR045035">
    <property type="entry name" value="YSL-like"/>
</dbReference>
<feature type="transmembrane region" description="Helical" evidence="8">
    <location>
        <begin position="65"/>
        <end position="84"/>
    </location>
</feature>
<dbReference type="InterPro" id="IPR004813">
    <property type="entry name" value="OPT"/>
</dbReference>
<feature type="compositionally biased region" description="Basic and acidic residues" evidence="7">
    <location>
        <begin position="1"/>
        <end position="14"/>
    </location>
</feature>
<feature type="transmembrane region" description="Helical" evidence="8">
    <location>
        <begin position="406"/>
        <end position="425"/>
    </location>
</feature>
<evidence type="ECO:0000256" key="7">
    <source>
        <dbReference type="SAM" id="MobiDB-lite"/>
    </source>
</evidence>
<feature type="transmembrane region" description="Helical" evidence="8">
    <location>
        <begin position="213"/>
        <end position="231"/>
    </location>
</feature>
<feature type="transmembrane region" description="Helical" evidence="8">
    <location>
        <begin position="377"/>
        <end position="400"/>
    </location>
</feature>
<keyword evidence="5 8" id="KW-1133">Transmembrane helix</keyword>
<feature type="region of interest" description="Disordered" evidence="7">
    <location>
        <begin position="1"/>
        <end position="20"/>
    </location>
</feature>
<keyword evidence="6 8" id="KW-0472">Membrane</keyword>
<sequence length="680" mass="74276">MGSSDHEDDRRDGEGEGGSSIEQIFESKEVPSWAGQLTLRAFAVSLGLGFLFGFIVMKLNLTTGIIPSLNVAAGLLGFFFVKSWTTVLSKIGFSSKPFTRQENTVIQTCVVASSGISFSSGYASYILGMTKKVAAQSDAGNTPINTKTLSLGWMIGFVLVVSFVGLFSILPLRRIMILQYKLTYPSGTATAYLINSFHTPKGAKLAKKQVASLFKWFSVSFVWAFFQWFFTAADGCGFASFPTFGLQAFKYNFYFDFSSTYVGVGMICPYIINLSMLLGSVISWGIMWPLIEKKQGVWYTAGGMRGLQGYKVFVAIAMILGDGLYHFVAVFAKTSISLIKNLRENRDGSRTDPLSLENDNLSYDDKRRIKYFTQDQIPMSVALGGYAFLAIISIIIVPHIFTQLKWYHILVIYLVAPILAFCNSYGCGLTDWSLASNYGKIAIFVFGSWVGMEKGGVVAGLAACGVMMSIVSTASDLMQDFKTGYLTLASPRSMFCSQVIGTLMGCIISPVVFWVFFYKAYPTLGEPGSSFPAPFGLLYRGIALIGTEGTSALPKHCLEIALGFLLLAVSLNLLRDMLCHFKISAHKYVPSAMAMAIPFYLGGYFTIDMCVGSLIRFIWEKKDKKKAEAFVPAMASGLICGDSIWGLPAAVLSLAKVKPPICMKFLSRSANAKVDGFLGG</sequence>
<evidence type="ECO:0000256" key="2">
    <source>
        <dbReference type="ARBA" id="ARBA00010276"/>
    </source>
</evidence>
<evidence type="ECO:0000256" key="6">
    <source>
        <dbReference type="ARBA" id="ARBA00023136"/>
    </source>
</evidence>
<evidence type="ECO:0000313" key="9">
    <source>
        <dbReference type="EMBL" id="KAK9117879.1"/>
    </source>
</evidence>
<reference evidence="9 10" key="1">
    <citation type="submission" date="2024-01" db="EMBL/GenBank/DDBJ databases">
        <title>Genome assemblies of Stephania.</title>
        <authorList>
            <person name="Yang L."/>
        </authorList>
    </citation>
    <scope>NUCLEOTIDE SEQUENCE [LARGE SCALE GENOMIC DNA]</scope>
    <source>
        <strain evidence="9">JXDWG</strain>
        <tissue evidence="9">Leaf</tissue>
    </source>
</reference>
<protein>
    <recommendedName>
        <fullName evidence="11">Metal-nicotianamine transporter YSL7</fullName>
    </recommendedName>
</protein>
<feature type="transmembrane region" description="Helical" evidence="8">
    <location>
        <begin position="105"/>
        <end position="127"/>
    </location>
</feature>
<evidence type="ECO:0000256" key="8">
    <source>
        <dbReference type="SAM" id="Phobius"/>
    </source>
</evidence>
<dbReference type="PANTHER" id="PTHR31645">
    <property type="entry name" value="OLIGOPEPTIDE TRANSPORTER YGL114W-RELATED"/>
    <property type="match status" value="1"/>
</dbReference>
<proteinExistence type="inferred from homology"/>
<comment type="similarity">
    <text evidence="2">Belongs to the YSL (TC 2.A.67.2) family.</text>
</comment>
<dbReference type="EMBL" id="JBBNAG010000007">
    <property type="protein sequence ID" value="KAK9117879.1"/>
    <property type="molecule type" value="Genomic_DNA"/>
</dbReference>
<dbReference type="GO" id="GO:0035673">
    <property type="term" value="F:oligopeptide transmembrane transporter activity"/>
    <property type="evidence" value="ECO:0007669"/>
    <property type="project" value="InterPro"/>
</dbReference>